<evidence type="ECO:0000256" key="7">
    <source>
        <dbReference type="ARBA" id="ARBA00023170"/>
    </source>
</evidence>
<evidence type="ECO:0000256" key="6">
    <source>
        <dbReference type="ARBA" id="ARBA00023136"/>
    </source>
</evidence>
<feature type="non-terminal residue" evidence="14">
    <location>
        <position position="585"/>
    </location>
</feature>
<evidence type="ECO:0000313" key="14">
    <source>
        <dbReference type="EMBL" id="KAI7814896.1"/>
    </source>
</evidence>
<protein>
    <submittedName>
        <fullName evidence="14">Receptor-type tyrosine-protein phosphatase N2</fullName>
    </submittedName>
</protein>
<comment type="subcellular location">
    <subcellularLocation>
        <location evidence="2">Cytoplasmic vesicle</location>
        <location evidence="2">Secretory vesicle</location>
    </subcellularLocation>
    <subcellularLocation>
        <location evidence="1">Membrane</location>
        <topology evidence="1">Single-pass membrane protein</topology>
    </subcellularLocation>
</comment>
<evidence type="ECO:0000256" key="9">
    <source>
        <dbReference type="ARBA" id="ARBA00023329"/>
    </source>
</evidence>
<dbReference type="GO" id="GO:0035773">
    <property type="term" value="P:insulin secretion involved in cellular response to glucose stimulus"/>
    <property type="evidence" value="ECO:0007669"/>
    <property type="project" value="TreeGrafter"/>
</dbReference>
<feature type="compositionally biased region" description="Basic and acidic residues" evidence="10">
    <location>
        <begin position="341"/>
        <end position="352"/>
    </location>
</feature>
<keyword evidence="6" id="KW-0472">Membrane</keyword>
<dbReference type="Proteomes" id="UP001059041">
    <property type="component" value="Linkage Group LG1"/>
</dbReference>
<gene>
    <name evidence="14" type="ORF">IRJ41_024164</name>
</gene>
<evidence type="ECO:0000313" key="15">
    <source>
        <dbReference type="Proteomes" id="UP001059041"/>
    </source>
</evidence>
<name>A0A9W7X6M4_TRIRA</name>
<dbReference type="AlphaFoldDB" id="A0A9W7X6M4"/>
<dbReference type="PANTHER" id="PTHR46106:SF5">
    <property type="entry name" value="RECEPTOR-TYPE TYROSINE-PROTEIN PHOSPHATASE N2"/>
    <property type="match status" value="1"/>
</dbReference>
<dbReference type="GO" id="GO:0030141">
    <property type="term" value="C:secretory granule"/>
    <property type="evidence" value="ECO:0007669"/>
    <property type="project" value="InterPro"/>
</dbReference>
<keyword evidence="7 14" id="KW-0675">Receptor</keyword>
<evidence type="ECO:0000256" key="3">
    <source>
        <dbReference type="ARBA" id="ARBA00022692"/>
    </source>
</evidence>
<feature type="domain" description="Protein-tyrosine phosphatase receptor IA-2 ectodomain" evidence="12">
    <location>
        <begin position="522"/>
        <end position="584"/>
    </location>
</feature>
<evidence type="ECO:0000259" key="12">
    <source>
        <dbReference type="Pfam" id="PF11548"/>
    </source>
</evidence>
<sequence>GSVRALLFAVLSLRALAVTIADRKFGCLFEDEVCEAYEVCINDGVFGRCQRYSGTLSYTDAVSPASLQRLRNVLQKLAHRGYTWQDDTTQEVISKELSQLPKVPLGRYFTGNSRTHIPNDDRKAQTEELSRTLQRYLQELGFQTTYGASYKQSLQEQQLPWKYRENALPNRKGFIQLKEQLPPPHPISFPQARPDLQVIAEQPPSGRSSFTGFKQDRTGVPLAELQQYQAGSMRAQDLSKGQTQGKLRYFSLQRAPATKIEKLPGASRQPPKPRIEKLFFKSGASSTASKNALSSVDEKFIDRVVNQLGRQSVNVDALNTKDLEQLSKVITQALQAVDGEEGVKGREVTQDERPEDEMEVTGDQLCPVEKDAPRETQTEESDSNVKNKGFLSQLLEFLDQNSGPDSAGPSQAKEPFLGFIDQPNAGSPVRASLENVQSRTTQTELDLMKKKMEPDTLDLHPLVDTAVEQWIHSSEGSPEIKPEVQQGIVTQKSSVDKEETVQKKGVRVEVNIAAYSRPHDGDFGYIITEDSLSTNQGLNLMELLAERVNLRVTDFLQLSVLGPAVTFRVRPNARNISTAQLARVA</sequence>
<feature type="region of interest" description="Disordered" evidence="10">
    <location>
        <begin position="367"/>
        <end position="386"/>
    </location>
</feature>
<dbReference type="Pfam" id="PF14948">
    <property type="entry name" value="RESP18"/>
    <property type="match status" value="1"/>
</dbReference>
<dbReference type="GO" id="GO:0030133">
    <property type="term" value="C:transport vesicle"/>
    <property type="evidence" value="ECO:0007669"/>
    <property type="project" value="UniProtKB-SubCell"/>
</dbReference>
<dbReference type="GO" id="GO:0016020">
    <property type="term" value="C:membrane"/>
    <property type="evidence" value="ECO:0007669"/>
    <property type="project" value="UniProtKB-SubCell"/>
</dbReference>
<dbReference type="GO" id="GO:0045202">
    <property type="term" value="C:synapse"/>
    <property type="evidence" value="ECO:0007669"/>
    <property type="project" value="TreeGrafter"/>
</dbReference>
<evidence type="ECO:0000256" key="4">
    <source>
        <dbReference type="ARBA" id="ARBA00022729"/>
    </source>
</evidence>
<feature type="domain" description="RESP18" evidence="13">
    <location>
        <begin position="47"/>
        <end position="104"/>
    </location>
</feature>
<dbReference type="InterPro" id="IPR038112">
    <property type="entry name" value="Receptor_IA-2_ectodomain_sf"/>
</dbReference>
<evidence type="ECO:0000256" key="8">
    <source>
        <dbReference type="ARBA" id="ARBA00023180"/>
    </source>
</evidence>
<dbReference type="SMART" id="SM01305">
    <property type="entry name" value="RESP18"/>
    <property type="match status" value="1"/>
</dbReference>
<keyword evidence="5" id="KW-1133">Transmembrane helix</keyword>
<dbReference type="Pfam" id="PF11548">
    <property type="entry name" value="Receptor_IA-2"/>
    <property type="match status" value="1"/>
</dbReference>
<dbReference type="Gene3D" id="3.30.70.2470">
    <property type="entry name" value="Protein-tyrosine phosphatase receptor IA-2 ectodomain"/>
    <property type="match status" value="1"/>
</dbReference>
<comment type="caution">
    <text evidence="14">The sequence shown here is derived from an EMBL/GenBank/DDBJ whole genome shotgun (WGS) entry which is preliminary data.</text>
</comment>
<keyword evidence="8" id="KW-0325">Glycoprotein</keyword>
<keyword evidence="3" id="KW-0812">Transmembrane</keyword>
<proteinExistence type="predicted"/>
<evidence type="ECO:0000256" key="2">
    <source>
        <dbReference type="ARBA" id="ARBA00004398"/>
    </source>
</evidence>
<feature type="chain" id="PRO_5040905596" evidence="11">
    <location>
        <begin position="22"/>
        <end position="585"/>
    </location>
</feature>
<dbReference type="GO" id="GO:0051046">
    <property type="term" value="P:regulation of secretion"/>
    <property type="evidence" value="ECO:0007669"/>
    <property type="project" value="TreeGrafter"/>
</dbReference>
<organism evidence="14 15">
    <name type="scientific">Triplophysa rosa</name>
    <name type="common">Cave loach</name>
    <dbReference type="NCBI Taxonomy" id="992332"/>
    <lineage>
        <taxon>Eukaryota</taxon>
        <taxon>Metazoa</taxon>
        <taxon>Chordata</taxon>
        <taxon>Craniata</taxon>
        <taxon>Vertebrata</taxon>
        <taxon>Euteleostomi</taxon>
        <taxon>Actinopterygii</taxon>
        <taxon>Neopterygii</taxon>
        <taxon>Teleostei</taxon>
        <taxon>Ostariophysi</taxon>
        <taxon>Cypriniformes</taxon>
        <taxon>Nemacheilidae</taxon>
        <taxon>Triplophysa</taxon>
    </lineage>
</organism>
<feature type="non-terminal residue" evidence="14">
    <location>
        <position position="1"/>
    </location>
</feature>
<evidence type="ECO:0000256" key="5">
    <source>
        <dbReference type="ARBA" id="ARBA00022989"/>
    </source>
</evidence>
<evidence type="ECO:0000256" key="11">
    <source>
        <dbReference type="SAM" id="SignalP"/>
    </source>
</evidence>
<feature type="region of interest" description="Disordered" evidence="10">
    <location>
        <begin position="341"/>
        <end position="361"/>
    </location>
</feature>
<keyword evidence="9" id="KW-0968">Cytoplasmic vesicle</keyword>
<keyword evidence="4 11" id="KW-0732">Signal</keyword>
<keyword evidence="15" id="KW-1185">Reference proteome</keyword>
<evidence type="ECO:0000259" key="13">
    <source>
        <dbReference type="Pfam" id="PF14948"/>
    </source>
</evidence>
<dbReference type="InterPro" id="IPR033522">
    <property type="entry name" value="IA-2/IA-2_beta"/>
</dbReference>
<feature type="signal peptide" evidence="11">
    <location>
        <begin position="1"/>
        <end position="21"/>
    </location>
</feature>
<evidence type="ECO:0000256" key="10">
    <source>
        <dbReference type="SAM" id="MobiDB-lite"/>
    </source>
</evidence>
<dbReference type="PANTHER" id="PTHR46106">
    <property type="entry name" value="IA-2 PROTEIN TYROSINE PHOSPHATASE, ISOFORM C"/>
    <property type="match status" value="1"/>
</dbReference>
<dbReference type="InterPro" id="IPR029403">
    <property type="entry name" value="RESP18_dom"/>
</dbReference>
<feature type="compositionally biased region" description="Basic and acidic residues" evidence="10">
    <location>
        <begin position="368"/>
        <end position="377"/>
    </location>
</feature>
<accession>A0A9W7X6M4</accession>
<evidence type="ECO:0000256" key="1">
    <source>
        <dbReference type="ARBA" id="ARBA00004167"/>
    </source>
</evidence>
<dbReference type="InterPro" id="IPR021613">
    <property type="entry name" value="Receptor_IA-2_dom"/>
</dbReference>
<reference evidence="14" key="1">
    <citation type="submission" date="2021-02" db="EMBL/GenBank/DDBJ databases">
        <title>Comparative genomics reveals that relaxation of natural selection precedes convergent phenotypic evolution of cavefish.</title>
        <authorList>
            <person name="Peng Z."/>
        </authorList>
    </citation>
    <scope>NUCLEOTIDE SEQUENCE</scope>
    <source>
        <tissue evidence="14">Muscle</tissue>
    </source>
</reference>
<dbReference type="EMBL" id="JAFHDT010000001">
    <property type="protein sequence ID" value="KAI7814896.1"/>
    <property type="molecule type" value="Genomic_DNA"/>
</dbReference>